<feature type="signal peptide" evidence="5">
    <location>
        <begin position="1"/>
        <end position="21"/>
    </location>
</feature>
<protein>
    <submittedName>
        <fullName evidence="7">Receptor ligand binding region family protein</fullName>
    </submittedName>
</protein>
<keyword evidence="2" id="KW-0813">Transport</keyword>
<dbReference type="Proteomes" id="UP000032522">
    <property type="component" value="Unassembled WGS sequence"/>
</dbReference>
<evidence type="ECO:0000313" key="8">
    <source>
        <dbReference type="Proteomes" id="UP000032522"/>
    </source>
</evidence>
<name>A0A0D8BT88_GEOKU</name>
<keyword evidence="3 5" id="KW-0732">Signal</keyword>
<dbReference type="Gene3D" id="3.40.50.2300">
    <property type="match status" value="2"/>
</dbReference>
<dbReference type="PROSITE" id="PS51257">
    <property type="entry name" value="PROKAR_LIPOPROTEIN"/>
    <property type="match status" value="1"/>
</dbReference>
<dbReference type="InterPro" id="IPR028081">
    <property type="entry name" value="Leu-bd"/>
</dbReference>
<dbReference type="OrthoDB" id="9783240at2"/>
<dbReference type="InterPro" id="IPR000709">
    <property type="entry name" value="Leu_Ile_Val-bd"/>
</dbReference>
<dbReference type="GO" id="GO:0006865">
    <property type="term" value="P:amino acid transport"/>
    <property type="evidence" value="ECO:0007669"/>
    <property type="project" value="UniProtKB-KW"/>
</dbReference>
<keyword evidence="7" id="KW-0675">Receptor</keyword>
<dbReference type="PRINTS" id="PR00337">
    <property type="entry name" value="LEUILEVALBP"/>
</dbReference>
<dbReference type="InterPro" id="IPR051010">
    <property type="entry name" value="BCAA_transport"/>
</dbReference>
<evidence type="ECO:0000313" key="7">
    <source>
        <dbReference type="EMBL" id="KJE27413.1"/>
    </source>
</evidence>
<dbReference type="InterPro" id="IPR028082">
    <property type="entry name" value="Peripla_BP_I"/>
</dbReference>
<reference evidence="7 8" key="1">
    <citation type="submission" date="2015-01" db="EMBL/GenBank/DDBJ databases">
        <authorList>
            <person name="Filippidou S."/>
            <person name="Jeanneret N."/>
            <person name="Russel-Delif L."/>
            <person name="Junier T."/>
            <person name="Wunderlin T."/>
            <person name="Molina V."/>
            <person name="Johnson S.L."/>
            <person name="Davenport K.W."/>
            <person name="Chain P.S."/>
            <person name="Dorador C."/>
            <person name="Junier P."/>
        </authorList>
    </citation>
    <scope>NUCLEOTIDE SEQUENCE [LARGE SCALE GENOMIC DNA]</scope>
    <source>
        <strain evidence="7 8">Et7/4</strain>
    </source>
</reference>
<evidence type="ECO:0000256" key="2">
    <source>
        <dbReference type="ARBA" id="ARBA00022448"/>
    </source>
</evidence>
<evidence type="ECO:0000256" key="3">
    <source>
        <dbReference type="ARBA" id="ARBA00022729"/>
    </source>
</evidence>
<sequence length="390" mass="42242">MKKRMSLFMAALLFLFLAACGKTSTSGNGEDEIKVGAIFSASGGAAPLGKPEMETVKMLVEQWNKQGGIEGKKIKLIAYDDKSNQNEAVLSTKKLIEQDNVTAIIGGTISGNSLAMIPLIEKAGIPYISLAASKQIVNPSDGSPRHWTFKTAQGDNIVIQKLLGFLKEKGWTNVAWLNVTNAYGTSGHEEFAHYAPEYGVKAVIEEEFEATVDDAKAMLTRVKKANPQAIIVWGTAQESAVVTKNIRQLGIDVPIVESHGIGTKSFIDLAGEAANGVLFPAGRILVAEQLPDSDPQKETLLKYKEQFEKAYSYAPTTFGGHAWDAFHLLVNAIKEGGADKEKIRSALENTRKFIGISGVFHMSKDDHTGLDADSLVMVQIQDGKFVLAEQ</sequence>
<dbReference type="PATRIC" id="fig|1462.6.peg.3398"/>
<evidence type="ECO:0000256" key="4">
    <source>
        <dbReference type="ARBA" id="ARBA00022970"/>
    </source>
</evidence>
<dbReference type="CDD" id="cd06333">
    <property type="entry name" value="PBP1_ABC_RPA1789-like"/>
    <property type="match status" value="1"/>
</dbReference>
<dbReference type="AlphaFoldDB" id="A0A0D8BT88"/>
<comment type="caution">
    <text evidence="7">The sequence shown here is derived from an EMBL/GenBank/DDBJ whole genome shotgun (WGS) entry which is preliminary data.</text>
</comment>
<dbReference type="EMBL" id="JYBP01000003">
    <property type="protein sequence ID" value="KJE27413.1"/>
    <property type="molecule type" value="Genomic_DNA"/>
</dbReference>
<dbReference type="RefSeq" id="WP_044732562.1">
    <property type="nucleotide sequence ID" value="NZ_JYBP01000003.1"/>
</dbReference>
<accession>A0A0D8BT88</accession>
<dbReference type="Pfam" id="PF13458">
    <property type="entry name" value="Peripla_BP_6"/>
    <property type="match status" value="1"/>
</dbReference>
<proteinExistence type="inferred from homology"/>
<evidence type="ECO:0000256" key="1">
    <source>
        <dbReference type="ARBA" id="ARBA00010062"/>
    </source>
</evidence>
<feature type="chain" id="PRO_5002327175" evidence="5">
    <location>
        <begin position="22"/>
        <end position="390"/>
    </location>
</feature>
<evidence type="ECO:0000256" key="5">
    <source>
        <dbReference type="SAM" id="SignalP"/>
    </source>
</evidence>
<dbReference type="PANTHER" id="PTHR30483">
    <property type="entry name" value="LEUCINE-SPECIFIC-BINDING PROTEIN"/>
    <property type="match status" value="1"/>
</dbReference>
<comment type="similarity">
    <text evidence="1">Belongs to the leucine-binding protein family.</text>
</comment>
<organism evidence="7 8">
    <name type="scientific">Geobacillus kaustophilus</name>
    <dbReference type="NCBI Taxonomy" id="1462"/>
    <lineage>
        <taxon>Bacteria</taxon>
        <taxon>Bacillati</taxon>
        <taxon>Bacillota</taxon>
        <taxon>Bacilli</taxon>
        <taxon>Bacillales</taxon>
        <taxon>Anoxybacillaceae</taxon>
        <taxon>Geobacillus</taxon>
        <taxon>Geobacillus thermoleovorans group</taxon>
    </lineage>
</organism>
<gene>
    <name evidence="7" type="ORF">LG52_3098</name>
</gene>
<evidence type="ECO:0000259" key="6">
    <source>
        <dbReference type="Pfam" id="PF13458"/>
    </source>
</evidence>
<dbReference type="PANTHER" id="PTHR30483:SF38">
    <property type="entry name" value="BLR7848 PROTEIN"/>
    <property type="match status" value="1"/>
</dbReference>
<keyword evidence="4" id="KW-0029">Amino-acid transport</keyword>
<dbReference type="SUPFAM" id="SSF53822">
    <property type="entry name" value="Periplasmic binding protein-like I"/>
    <property type="match status" value="1"/>
</dbReference>
<feature type="domain" description="Leucine-binding protein" evidence="6">
    <location>
        <begin position="32"/>
        <end position="383"/>
    </location>
</feature>